<dbReference type="Gene3D" id="3.40.50.300">
    <property type="entry name" value="P-loop containing nucleotide triphosphate hydrolases"/>
    <property type="match status" value="1"/>
</dbReference>
<dbReference type="Proteomes" id="UP001516390">
    <property type="component" value="Unassembled WGS sequence"/>
</dbReference>
<dbReference type="RefSeq" id="WP_326831334.1">
    <property type="nucleotide sequence ID" value="NZ_NWUS01000001.1"/>
</dbReference>
<dbReference type="SUPFAM" id="SSF52540">
    <property type="entry name" value="P-loop containing nucleoside triphosphate hydrolases"/>
    <property type="match status" value="1"/>
</dbReference>
<gene>
    <name evidence="1" type="ORF">CPA57_02790</name>
</gene>
<organism evidence="1 2">
    <name type="scientific">Bombella favorum</name>
    <dbReference type="NCBI Taxonomy" id="2039164"/>
    <lineage>
        <taxon>Bacteria</taxon>
        <taxon>Pseudomonadati</taxon>
        <taxon>Pseudomonadota</taxon>
        <taxon>Alphaproteobacteria</taxon>
        <taxon>Acetobacterales</taxon>
        <taxon>Acetobacteraceae</taxon>
        <taxon>Bombella</taxon>
    </lineage>
</organism>
<keyword evidence="2" id="KW-1185">Reference proteome</keyword>
<reference evidence="1 2" key="1">
    <citation type="submission" date="2017-09" db="EMBL/GenBank/DDBJ databases">
        <authorList>
            <person name="Jakob F."/>
        </authorList>
    </citation>
    <scope>NUCLEOTIDE SEQUENCE [LARGE SCALE GENOMIC DNA]</scope>
    <source>
        <strain evidence="1 2">TMW 2.1880</strain>
    </source>
</reference>
<sequence>MTHSDEIQIETKNKAGKYVMSRHVHFISGLPRSGSTLLSVLLGQNPNIYCAEYSTPVCSLMTKMLSVISEGEYKTEFSGEKVMNLLKKTMDTYHDMPSKPNLVIDNNRAWCSKLQLLDYLYPHAKVICCVRDPVWVINSFERIIGRDPTFSSYLVPVEHRATLHQRVNYLLSPAGAFGFAYQALQEAFFGQFSFKLVLVDYDSLVTKPLSVMRFLEKELNVPAATYDMDNVRYTPPTAYDKALETPGLHDIAQKVEPQKHPLILPPDVVNRLAGGAFWRDRSMNPKSVRII</sequence>
<dbReference type="EMBL" id="NWUS01000001">
    <property type="protein sequence ID" value="MBA5725203.1"/>
    <property type="molecule type" value="Genomic_DNA"/>
</dbReference>
<name>A0ABR5ZLM8_9PROT</name>
<accession>A0ABR5ZLM8</accession>
<evidence type="ECO:0000313" key="2">
    <source>
        <dbReference type="Proteomes" id="UP001516390"/>
    </source>
</evidence>
<evidence type="ECO:0000313" key="1">
    <source>
        <dbReference type="EMBL" id="MBA5725203.1"/>
    </source>
</evidence>
<protein>
    <submittedName>
        <fullName evidence="1">Sulfotransferase</fullName>
    </submittedName>
</protein>
<dbReference type="Pfam" id="PF13469">
    <property type="entry name" value="Sulfotransfer_3"/>
    <property type="match status" value="1"/>
</dbReference>
<dbReference type="InterPro" id="IPR027417">
    <property type="entry name" value="P-loop_NTPase"/>
</dbReference>
<comment type="caution">
    <text evidence="1">The sequence shown here is derived from an EMBL/GenBank/DDBJ whole genome shotgun (WGS) entry which is preliminary data.</text>
</comment>
<proteinExistence type="predicted"/>